<keyword evidence="3" id="KW-1185">Reference proteome</keyword>
<protein>
    <recommendedName>
        <fullName evidence="4">Homogentisate 1,2-dioxygenase</fullName>
    </recommendedName>
</protein>
<gene>
    <name evidence="2" type="ORF">SIL82_15000</name>
</gene>
<dbReference type="Proteomes" id="UP001279660">
    <property type="component" value="Unassembled WGS sequence"/>
</dbReference>
<reference evidence="2 3" key="1">
    <citation type="submission" date="2023-11" db="EMBL/GenBank/DDBJ databases">
        <title>MicrobeMod: A computational toolkit for identifying prokaryotic methylation and restriction-modification with nanopore sequencing.</title>
        <authorList>
            <person name="Crits-Christoph A."/>
            <person name="Kang S.C."/>
            <person name="Lee H."/>
            <person name="Ostrov N."/>
        </authorList>
    </citation>
    <scope>NUCLEOTIDE SEQUENCE [LARGE SCALE GENOMIC DNA]</scope>
    <source>
        <strain evidence="2 3">ATCC 14820</strain>
    </source>
</reference>
<proteinExistence type="predicted"/>
<dbReference type="EMBL" id="JAWXXV010000001">
    <property type="protein sequence ID" value="MDX5985563.1"/>
    <property type="molecule type" value="Genomic_DNA"/>
</dbReference>
<sequence>MQPMTLLLALPLLIAAAPDAPVPCPTPPAPLPASLAAWQTGLSLAAATDAPTLAHTKVTIGKRVEVMLAPTDTVRYRLAPGKPPAPGSMGGLLGVTVRRAGTYRVALGAGAWIDMVRAHTALTSVAHEHGPACSGIRKMVDFKLRPGRYVLQISGSKDAATPVLVTALP</sequence>
<organism evidence="2 3">
    <name type="scientific">Sphingomonas echinoides</name>
    <dbReference type="NCBI Taxonomy" id="59803"/>
    <lineage>
        <taxon>Bacteria</taxon>
        <taxon>Pseudomonadati</taxon>
        <taxon>Pseudomonadota</taxon>
        <taxon>Alphaproteobacteria</taxon>
        <taxon>Sphingomonadales</taxon>
        <taxon>Sphingomonadaceae</taxon>
        <taxon>Sphingomonas</taxon>
    </lineage>
</organism>
<evidence type="ECO:0000313" key="3">
    <source>
        <dbReference type="Proteomes" id="UP001279660"/>
    </source>
</evidence>
<comment type="caution">
    <text evidence="2">The sequence shown here is derived from an EMBL/GenBank/DDBJ whole genome shotgun (WGS) entry which is preliminary data.</text>
</comment>
<keyword evidence="1" id="KW-0732">Signal</keyword>
<accession>A0ABU4PN23</accession>
<feature type="chain" id="PRO_5045647172" description="Homogentisate 1,2-dioxygenase" evidence="1">
    <location>
        <begin position="21"/>
        <end position="169"/>
    </location>
</feature>
<evidence type="ECO:0008006" key="4">
    <source>
        <dbReference type="Google" id="ProtNLM"/>
    </source>
</evidence>
<evidence type="ECO:0000313" key="2">
    <source>
        <dbReference type="EMBL" id="MDX5985563.1"/>
    </source>
</evidence>
<dbReference type="RefSeq" id="WP_010407777.1">
    <property type="nucleotide sequence ID" value="NZ_JAWXXV010000001.1"/>
</dbReference>
<evidence type="ECO:0000256" key="1">
    <source>
        <dbReference type="SAM" id="SignalP"/>
    </source>
</evidence>
<name>A0ABU4PN23_9SPHN</name>
<feature type="signal peptide" evidence="1">
    <location>
        <begin position="1"/>
        <end position="20"/>
    </location>
</feature>